<reference evidence="3" key="1">
    <citation type="submission" date="2007-02" db="EMBL/GenBank/DDBJ databases">
        <title>Complete sequence of Clostridium thermocellum ATCC 27405.</title>
        <authorList>
            <consortium name="US DOE Joint Genome Institute"/>
            <person name="Copeland A."/>
            <person name="Lucas S."/>
            <person name="Lapidus A."/>
            <person name="Barry K."/>
            <person name="Detter J.C."/>
            <person name="Glavina del Rio T."/>
            <person name="Hammon N."/>
            <person name="Israni S."/>
            <person name="Dalin E."/>
            <person name="Tice H."/>
            <person name="Pitluck S."/>
            <person name="Chertkov O."/>
            <person name="Brettin T."/>
            <person name="Bruce D."/>
            <person name="Han C."/>
            <person name="Tapia R."/>
            <person name="Gilna P."/>
            <person name="Schmutz J."/>
            <person name="Larimer F."/>
            <person name="Land M."/>
            <person name="Hauser L."/>
            <person name="Kyrpides N."/>
            <person name="Mikhailova N."/>
            <person name="Wu J.H.D."/>
            <person name="Newcomb M."/>
            <person name="Richardson P."/>
        </authorList>
    </citation>
    <scope>NUCLEOTIDE SEQUENCE [LARGE SCALE GENOMIC DNA]</scope>
    <source>
        <strain evidence="3">ATCC 27405 / DSM 1237 / JCM 9322 / NBRC 103400 / NCIMB 10682 / NRRL B-4536 / VPI 7372</strain>
    </source>
</reference>
<dbReference type="eggNOG" id="ENOG5032T86">
    <property type="taxonomic scope" value="Bacteria"/>
</dbReference>
<sequence length="281" mass="32167">MGDKKDAIKSFLTENVLGVIIEYGKEAAKARIKDVVTNDAAKLAAAVGIDMAGSIIPGIGSAISAYRTQRQLNNLNTLVSELNKKVEEIKLNFERQTEENKKTLDAIFEMVIYKAVNTNQSEKIKYMVNGYANLTAIQNVSYDISYLFYDVLDRMTILDIAVLKASYPFWGTEENRKSFVDVLNEFGIDYYQYEAVRDNLYRMGLLENQYDDALEKDLDLLVKNVNNLNEVVISIQESLANPRKKMKKLKNTKVELKAKDRLKISKFGREFVEFFIKNYND</sequence>
<evidence type="ECO:0000313" key="2">
    <source>
        <dbReference type="EMBL" id="ABN53674.1"/>
    </source>
</evidence>
<evidence type="ECO:0000313" key="3">
    <source>
        <dbReference type="Proteomes" id="UP000002145"/>
    </source>
</evidence>
<dbReference type="Proteomes" id="UP000002145">
    <property type="component" value="Chromosome"/>
</dbReference>
<reference evidence="2 3" key="2">
    <citation type="journal article" date="2013" name="Biotechnol. Biofuels">
        <title>Global transcriptome analysis of Clostridium thermocellum ATCC 27405 during growth on dilute acid pretreated Populus and switchgrass.</title>
        <authorList>
            <person name="Wilson C.M."/>
            <person name="Rodriguez M.Jr."/>
            <person name="Johnson C.M."/>
            <person name="Martin S.L."/>
            <person name="Chu T.M."/>
            <person name="Wolfinger R.D."/>
            <person name="Hauser L.J."/>
            <person name="Land M.L."/>
            <person name="Klingeman D.M."/>
            <person name="Syed M.H."/>
            <person name="Ragauskas A.J."/>
            <person name="Tschaplinski T.J."/>
            <person name="Mielenz J.R."/>
            <person name="Brown S.D."/>
        </authorList>
    </citation>
    <scope>NUCLEOTIDE SEQUENCE [LARGE SCALE GENOMIC DNA]</scope>
    <source>
        <strain evidence="3">ATCC 27405 / DSM 1237 / JCM 9322 / NBRC 103400 / NCIMB 10682 / NRRL B-4536 / VPI 7372</strain>
    </source>
</reference>
<dbReference type="AlphaFoldDB" id="A3DI95"/>
<dbReference type="STRING" id="203119.Cthe_2472"/>
<dbReference type="HOGENOM" id="CLU_089216_0_0_9"/>
<gene>
    <name evidence="2" type="ordered locus">Cthe_2472</name>
</gene>
<protein>
    <submittedName>
        <fullName evidence="2">Uncharacterized protein</fullName>
    </submittedName>
</protein>
<evidence type="ECO:0000256" key="1">
    <source>
        <dbReference type="SAM" id="Coils"/>
    </source>
</evidence>
<dbReference type="KEGG" id="cth:Cthe_2472"/>
<organism evidence="2 3">
    <name type="scientific">Acetivibrio thermocellus (strain ATCC 27405 / DSM 1237 / JCM 9322 / NBRC 103400 / NCIMB 10682 / NRRL B-4536 / VPI 7372)</name>
    <name type="common">Clostridium thermocellum</name>
    <dbReference type="NCBI Taxonomy" id="203119"/>
    <lineage>
        <taxon>Bacteria</taxon>
        <taxon>Bacillati</taxon>
        <taxon>Bacillota</taxon>
        <taxon>Clostridia</taxon>
        <taxon>Eubacteriales</taxon>
        <taxon>Oscillospiraceae</taxon>
        <taxon>Acetivibrio</taxon>
    </lineage>
</organism>
<dbReference type="EMBL" id="CP000568">
    <property type="protein sequence ID" value="ABN53674.1"/>
    <property type="molecule type" value="Genomic_DNA"/>
</dbReference>
<accession>A3DI95</accession>
<dbReference type="OrthoDB" id="2453979at2"/>
<dbReference type="RefSeq" id="WP_020457817.1">
    <property type="nucleotide sequence ID" value="NC_009012.1"/>
</dbReference>
<name>A3DI95_ACET2</name>
<proteinExistence type="predicted"/>
<keyword evidence="3" id="KW-1185">Reference proteome</keyword>
<feature type="coiled-coil region" evidence="1">
    <location>
        <begin position="72"/>
        <end position="99"/>
    </location>
</feature>
<keyword evidence="1" id="KW-0175">Coiled coil</keyword>
<dbReference type="GeneID" id="35806198"/>